<proteinExistence type="predicted"/>
<name>A0ABX5LBC4_9MICO</name>
<dbReference type="Proteomes" id="UP000245674">
    <property type="component" value="Unassembled WGS sequence"/>
</dbReference>
<evidence type="ECO:0008006" key="3">
    <source>
        <dbReference type="Google" id="ProtNLM"/>
    </source>
</evidence>
<evidence type="ECO:0000313" key="1">
    <source>
        <dbReference type="EMBL" id="PWJ60822.1"/>
    </source>
</evidence>
<sequence length="90" mass="9465">MVEGAEAALPPFFARLRAAEAALASRTMESAEERAALPIGAIVRTAGQSVVPAAGVVWRLRDATTVILDGRVIRSSLKAISPAYAMKNDD</sequence>
<organism evidence="1 2">
    <name type="scientific">Rathayibacter iranicus NCPPB 2253 = VKM Ac-1602</name>
    <dbReference type="NCBI Taxonomy" id="1328868"/>
    <lineage>
        <taxon>Bacteria</taxon>
        <taxon>Bacillati</taxon>
        <taxon>Actinomycetota</taxon>
        <taxon>Actinomycetes</taxon>
        <taxon>Micrococcales</taxon>
        <taxon>Microbacteriaceae</taxon>
        <taxon>Rathayibacter</taxon>
    </lineage>
</organism>
<protein>
    <recommendedName>
        <fullName evidence="3">NfeD-like C-terminal domain-containing protein</fullName>
    </recommendedName>
</protein>
<keyword evidence="2" id="KW-1185">Reference proteome</keyword>
<accession>A0ABX5LBC4</accession>
<evidence type="ECO:0000313" key="2">
    <source>
        <dbReference type="Proteomes" id="UP000245674"/>
    </source>
</evidence>
<comment type="caution">
    <text evidence="1">The sequence shown here is derived from an EMBL/GenBank/DDBJ whole genome shotgun (WGS) entry which is preliminary data.</text>
</comment>
<dbReference type="EMBL" id="QGDV01000024">
    <property type="protein sequence ID" value="PWJ60822.1"/>
    <property type="molecule type" value="Genomic_DNA"/>
</dbReference>
<dbReference type="RefSeq" id="WP_237399604.1">
    <property type="nucleotide sequence ID" value="NZ_QGDV01000024.1"/>
</dbReference>
<gene>
    <name evidence="1" type="ORF">B0H03_12421</name>
</gene>
<reference evidence="1 2" key="1">
    <citation type="submission" date="2018-03" db="EMBL/GenBank/DDBJ databases">
        <title>Genomic Encyclopedia of Type Strains, Phase III (KMG-III): the genomes of soil and plant-associated and newly described type strains.</title>
        <authorList>
            <person name="Whitman W."/>
        </authorList>
    </citation>
    <scope>NUCLEOTIDE SEQUENCE [LARGE SCALE GENOMIC DNA]</scope>
    <source>
        <strain evidence="1 2">VKM Ac-1602</strain>
    </source>
</reference>